<accession>A0A0L0HRK1</accession>
<dbReference type="GeneID" id="27692036"/>
<evidence type="ECO:0000259" key="3">
    <source>
        <dbReference type="Pfam" id="PF09813"/>
    </source>
</evidence>
<sequence>MAHPPPLPTAPQQPAHPFDFHNMPVQEAYRHLNAYQRSMTPEQLMAAKMEIMRPYRKRNMIVGGILLGGTLAIFGYSMYKTGRDDFDNIPMPPPSSADKSA</sequence>
<organism evidence="4 5">
    <name type="scientific">Spizellomyces punctatus (strain DAOM BR117)</name>
    <dbReference type="NCBI Taxonomy" id="645134"/>
    <lineage>
        <taxon>Eukaryota</taxon>
        <taxon>Fungi</taxon>
        <taxon>Fungi incertae sedis</taxon>
        <taxon>Chytridiomycota</taxon>
        <taxon>Chytridiomycota incertae sedis</taxon>
        <taxon>Chytridiomycetes</taxon>
        <taxon>Spizellomycetales</taxon>
        <taxon>Spizellomycetaceae</taxon>
        <taxon>Spizellomyces</taxon>
    </lineage>
</organism>
<dbReference type="Pfam" id="PF09813">
    <property type="entry name" value="Coa3_cc"/>
    <property type="match status" value="1"/>
</dbReference>
<feature type="domain" description="Cytochrome c oxidase assembly factor 3 mitochondrial coiled-coil" evidence="3">
    <location>
        <begin position="53"/>
        <end position="88"/>
    </location>
</feature>
<dbReference type="EMBL" id="KQ257451">
    <property type="protein sequence ID" value="KND03708.1"/>
    <property type="molecule type" value="Genomic_DNA"/>
</dbReference>
<dbReference type="RefSeq" id="XP_016611747.1">
    <property type="nucleotide sequence ID" value="XM_016757060.1"/>
</dbReference>
<evidence type="ECO:0000313" key="4">
    <source>
        <dbReference type="EMBL" id="KND03708.1"/>
    </source>
</evidence>
<proteinExistence type="predicted"/>
<dbReference type="VEuPathDB" id="FungiDB:SPPG_08911"/>
<keyword evidence="2" id="KW-1133">Transmembrane helix</keyword>
<evidence type="ECO:0000256" key="2">
    <source>
        <dbReference type="SAM" id="Phobius"/>
    </source>
</evidence>
<evidence type="ECO:0000313" key="5">
    <source>
        <dbReference type="Proteomes" id="UP000053201"/>
    </source>
</evidence>
<keyword evidence="2" id="KW-0472">Membrane</keyword>
<reference evidence="4 5" key="1">
    <citation type="submission" date="2009-08" db="EMBL/GenBank/DDBJ databases">
        <title>The Genome Sequence of Spizellomyces punctatus strain DAOM BR117.</title>
        <authorList>
            <consortium name="The Broad Institute Genome Sequencing Platform"/>
            <person name="Russ C."/>
            <person name="Cuomo C."/>
            <person name="Shea T."/>
            <person name="Young S.K."/>
            <person name="Zeng Q."/>
            <person name="Koehrsen M."/>
            <person name="Haas B."/>
            <person name="Borodovsky M."/>
            <person name="Guigo R."/>
            <person name="Alvarado L."/>
            <person name="Berlin A."/>
            <person name="Bochicchio J."/>
            <person name="Borenstein D."/>
            <person name="Chapman S."/>
            <person name="Chen Z."/>
            <person name="Engels R."/>
            <person name="Freedman E."/>
            <person name="Gellesch M."/>
            <person name="Goldberg J."/>
            <person name="Griggs A."/>
            <person name="Gujja S."/>
            <person name="Heiman D."/>
            <person name="Hepburn T."/>
            <person name="Howarth C."/>
            <person name="Jen D."/>
            <person name="Larson L."/>
            <person name="Lewis B."/>
            <person name="Mehta T."/>
            <person name="Park D."/>
            <person name="Pearson M."/>
            <person name="Roberts A."/>
            <person name="Saif S."/>
            <person name="Shenoy N."/>
            <person name="Sisk P."/>
            <person name="Stolte C."/>
            <person name="Sykes S."/>
            <person name="Thomson T."/>
            <person name="Walk T."/>
            <person name="White J."/>
            <person name="Yandava C."/>
            <person name="Burger G."/>
            <person name="Gray M.W."/>
            <person name="Holland P.W.H."/>
            <person name="King N."/>
            <person name="Lang F.B.F."/>
            <person name="Roger A.J."/>
            <person name="Ruiz-Trillo I."/>
            <person name="Lander E."/>
            <person name="Nusbaum C."/>
        </authorList>
    </citation>
    <scope>NUCLEOTIDE SEQUENCE [LARGE SCALE GENOMIC DNA]</scope>
    <source>
        <strain evidence="4 5">DAOM BR117</strain>
    </source>
</reference>
<dbReference type="InParanoid" id="A0A0L0HRK1"/>
<evidence type="ECO:0000256" key="1">
    <source>
        <dbReference type="SAM" id="MobiDB-lite"/>
    </source>
</evidence>
<dbReference type="InterPro" id="IPR018628">
    <property type="entry name" value="Coa3_CC"/>
</dbReference>
<keyword evidence="2" id="KW-0812">Transmembrane</keyword>
<feature type="region of interest" description="Disordered" evidence="1">
    <location>
        <begin position="1"/>
        <end position="20"/>
    </location>
</feature>
<feature type="compositionally biased region" description="Pro residues" evidence="1">
    <location>
        <begin position="1"/>
        <end position="11"/>
    </location>
</feature>
<keyword evidence="5" id="KW-1185">Reference proteome</keyword>
<dbReference type="Proteomes" id="UP000053201">
    <property type="component" value="Unassembled WGS sequence"/>
</dbReference>
<feature type="transmembrane region" description="Helical" evidence="2">
    <location>
        <begin position="59"/>
        <end position="79"/>
    </location>
</feature>
<dbReference type="OrthoDB" id="10018333at2759"/>
<name>A0A0L0HRK1_SPIPD</name>
<protein>
    <recommendedName>
        <fullName evidence="3">Cytochrome c oxidase assembly factor 3 mitochondrial coiled-coil domain-containing protein</fullName>
    </recommendedName>
</protein>
<gene>
    <name evidence="4" type="ORF">SPPG_08911</name>
</gene>
<dbReference type="AlphaFoldDB" id="A0A0L0HRK1"/>